<gene>
    <name evidence="3" type="ORF">FMM80_11840</name>
</gene>
<dbReference type="InterPro" id="IPR046878">
    <property type="entry name" value="Big_14"/>
</dbReference>
<feature type="signal peptide" evidence="1">
    <location>
        <begin position="1"/>
        <end position="21"/>
    </location>
</feature>
<sequence length="171" mass="20360">MKKIMSMFITLSLLVCTVGCSQTEDSDNHVVQDYFEEYEFSPYGNEEELDTLEDLKISMNTEKDLDLKHLSFLIENNSDKEYRYSPNYFEIEAEQSGTWYQLKQLDDPSKSNEKDCIIKPDERLTLEFDVKSFYGELPAGHYRLIKQFTFFENERDWDYDAYNLSCEFTTR</sequence>
<dbReference type="OrthoDB" id="9779098at2"/>
<dbReference type="RefSeq" id="WP_004068270.1">
    <property type="nucleotide sequence ID" value="NZ_VIRB01000069.1"/>
</dbReference>
<dbReference type="Proteomes" id="UP000474104">
    <property type="component" value="Unassembled WGS sequence"/>
</dbReference>
<keyword evidence="1" id="KW-0732">Signal</keyword>
<accession>A0A9X5C7W8</accession>
<protein>
    <recommendedName>
        <fullName evidence="2">Bacterial Ig-like domain-containing protein</fullName>
    </recommendedName>
</protein>
<comment type="caution">
    <text evidence="3">The sequence shown here is derived from an EMBL/GenBank/DDBJ whole genome shotgun (WGS) entry which is preliminary data.</text>
</comment>
<proteinExistence type="predicted"/>
<evidence type="ECO:0000313" key="4">
    <source>
        <dbReference type="Proteomes" id="UP000474104"/>
    </source>
</evidence>
<dbReference type="Pfam" id="PF20251">
    <property type="entry name" value="Big_14"/>
    <property type="match status" value="1"/>
</dbReference>
<evidence type="ECO:0000256" key="1">
    <source>
        <dbReference type="SAM" id="SignalP"/>
    </source>
</evidence>
<feature type="chain" id="PRO_5040875341" description="Bacterial Ig-like domain-containing protein" evidence="1">
    <location>
        <begin position="22"/>
        <end position="171"/>
    </location>
</feature>
<name>A0A9X5C7W8_9FIRM</name>
<dbReference type="AlphaFoldDB" id="A0A9X5C7W8"/>
<organism evidence="3 4">
    <name type="scientific">Schaedlerella arabinosiphila</name>
    <dbReference type="NCBI Taxonomy" id="2044587"/>
    <lineage>
        <taxon>Bacteria</taxon>
        <taxon>Bacillati</taxon>
        <taxon>Bacillota</taxon>
        <taxon>Clostridia</taxon>
        <taxon>Lachnospirales</taxon>
        <taxon>Lachnospiraceae</taxon>
        <taxon>Schaedlerella</taxon>
    </lineage>
</organism>
<feature type="domain" description="Bacterial Ig-like" evidence="2">
    <location>
        <begin position="56"/>
        <end position="154"/>
    </location>
</feature>
<evidence type="ECO:0000313" key="3">
    <source>
        <dbReference type="EMBL" id="NDO69331.1"/>
    </source>
</evidence>
<reference evidence="3 4" key="1">
    <citation type="submission" date="2019-07" db="EMBL/GenBank/DDBJ databases">
        <title>Draft genome sequences of 15 bacterial species constituting the stable defined intestinal microbiota of the GM15 gnotobiotic mouse model.</title>
        <authorList>
            <person name="Elie C."/>
            <person name="Mathieu A."/>
            <person name="Saliou A."/>
            <person name="Darnaud M."/>
            <person name="Leulier F."/>
            <person name="Tamellini A."/>
        </authorList>
    </citation>
    <scope>NUCLEOTIDE SEQUENCE [LARGE SCALE GENOMIC DNA]</scope>
    <source>
        <strain evidence="4">ASF 502</strain>
    </source>
</reference>
<dbReference type="EMBL" id="VIRB01000069">
    <property type="protein sequence ID" value="NDO69331.1"/>
    <property type="molecule type" value="Genomic_DNA"/>
</dbReference>
<evidence type="ECO:0000259" key="2">
    <source>
        <dbReference type="Pfam" id="PF20251"/>
    </source>
</evidence>